<sequence>MHFPPARLFPSSWLNLQHVKRQSDNEIVIGRQSNNLIVRSNQGKPNTYALSIPFHPTHPKQNLISHLPPLCSSSSLPYNSAAIPQHPRTTGPIIFYPSTPPSTHFYPLEPIRNEYYTPPLASSPAAQQSARPRRFFISIWLRLGN</sequence>
<evidence type="ECO:0000313" key="1">
    <source>
        <dbReference type="EMBL" id="EFX67128.1"/>
    </source>
</evidence>
<reference evidence="1 2" key="1">
    <citation type="journal article" date="2011" name="Science">
        <title>The ecoresponsive genome of Daphnia pulex.</title>
        <authorList>
            <person name="Colbourne J.K."/>
            <person name="Pfrender M.E."/>
            <person name="Gilbert D."/>
            <person name="Thomas W.K."/>
            <person name="Tucker A."/>
            <person name="Oakley T.H."/>
            <person name="Tokishita S."/>
            <person name="Aerts A."/>
            <person name="Arnold G.J."/>
            <person name="Basu M.K."/>
            <person name="Bauer D.J."/>
            <person name="Caceres C.E."/>
            <person name="Carmel L."/>
            <person name="Casola C."/>
            <person name="Choi J.H."/>
            <person name="Detter J.C."/>
            <person name="Dong Q."/>
            <person name="Dusheyko S."/>
            <person name="Eads B.D."/>
            <person name="Frohlich T."/>
            <person name="Geiler-Samerotte K.A."/>
            <person name="Gerlach D."/>
            <person name="Hatcher P."/>
            <person name="Jogdeo S."/>
            <person name="Krijgsveld J."/>
            <person name="Kriventseva E.V."/>
            <person name="Kultz D."/>
            <person name="Laforsch C."/>
            <person name="Lindquist E."/>
            <person name="Lopez J."/>
            <person name="Manak J.R."/>
            <person name="Muller J."/>
            <person name="Pangilinan J."/>
            <person name="Patwardhan R.P."/>
            <person name="Pitluck S."/>
            <person name="Pritham E.J."/>
            <person name="Rechtsteiner A."/>
            <person name="Rho M."/>
            <person name="Rogozin I.B."/>
            <person name="Sakarya O."/>
            <person name="Salamov A."/>
            <person name="Schaack S."/>
            <person name="Shapiro H."/>
            <person name="Shiga Y."/>
            <person name="Skalitzky C."/>
            <person name="Smith Z."/>
            <person name="Souvorov A."/>
            <person name="Sung W."/>
            <person name="Tang Z."/>
            <person name="Tsuchiya D."/>
            <person name="Tu H."/>
            <person name="Vos H."/>
            <person name="Wang M."/>
            <person name="Wolf Y.I."/>
            <person name="Yamagata H."/>
            <person name="Yamada T."/>
            <person name="Ye Y."/>
            <person name="Shaw J.R."/>
            <person name="Andrews J."/>
            <person name="Crease T.J."/>
            <person name="Tang H."/>
            <person name="Lucas S.M."/>
            <person name="Robertson H.M."/>
            <person name="Bork P."/>
            <person name="Koonin E.V."/>
            <person name="Zdobnov E.M."/>
            <person name="Grigoriev I.V."/>
            <person name="Lynch M."/>
            <person name="Boore J.L."/>
        </authorList>
    </citation>
    <scope>NUCLEOTIDE SEQUENCE [LARGE SCALE GENOMIC DNA]</scope>
</reference>
<gene>
    <name evidence="1" type="ORF">DAPPUDRAFT_262106</name>
</gene>
<evidence type="ECO:0000313" key="2">
    <source>
        <dbReference type="Proteomes" id="UP000000305"/>
    </source>
</evidence>
<name>E9HMD1_DAPPU</name>
<organism evidence="1 2">
    <name type="scientific">Daphnia pulex</name>
    <name type="common">Water flea</name>
    <dbReference type="NCBI Taxonomy" id="6669"/>
    <lineage>
        <taxon>Eukaryota</taxon>
        <taxon>Metazoa</taxon>
        <taxon>Ecdysozoa</taxon>
        <taxon>Arthropoda</taxon>
        <taxon>Crustacea</taxon>
        <taxon>Branchiopoda</taxon>
        <taxon>Diplostraca</taxon>
        <taxon>Cladocera</taxon>
        <taxon>Anomopoda</taxon>
        <taxon>Daphniidae</taxon>
        <taxon>Daphnia</taxon>
    </lineage>
</organism>
<dbReference type="HOGENOM" id="CLU_1788778_0_0_1"/>
<accession>E9HMD1</accession>
<dbReference type="AlphaFoldDB" id="E9HMD1"/>
<dbReference type="KEGG" id="dpx:DAPPUDRAFT_262106"/>
<dbReference type="EMBL" id="GL732685">
    <property type="protein sequence ID" value="EFX67128.1"/>
    <property type="molecule type" value="Genomic_DNA"/>
</dbReference>
<protein>
    <submittedName>
        <fullName evidence="1">Uncharacterized protein</fullName>
    </submittedName>
</protein>
<dbReference type="Proteomes" id="UP000000305">
    <property type="component" value="Unassembled WGS sequence"/>
</dbReference>
<keyword evidence="2" id="KW-1185">Reference proteome</keyword>
<dbReference type="InParanoid" id="E9HMD1"/>
<proteinExistence type="predicted"/>